<dbReference type="SUPFAM" id="SSF52540">
    <property type="entry name" value="P-loop containing nucleoside triphosphate hydrolases"/>
    <property type="match status" value="1"/>
</dbReference>
<organism evidence="10 11">
    <name type="scientific">Tribolium castaneum</name>
    <name type="common">Red flour beetle</name>
    <dbReference type="NCBI Taxonomy" id="7070"/>
    <lineage>
        <taxon>Eukaryota</taxon>
        <taxon>Metazoa</taxon>
        <taxon>Ecdysozoa</taxon>
        <taxon>Arthropoda</taxon>
        <taxon>Hexapoda</taxon>
        <taxon>Insecta</taxon>
        <taxon>Pterygota</taxon>
        <taxon>Neoptera</taxon>
        <taxon>Endopterygota</taxon>
        <taxon>Coleoptera</taxon>
        <taxon>Polyphaga</taxon>
        <taxon>Cucujiformia</taxon>
        <taxon>Tenebrionidae</taxon>
        <taxon>Tenebrionidae incertae sedis</taxon>
        <taxon>Tribolium</taxon>
    </lineage>
</organism>
<feature type="transmembrane region" description="Helical" evidence="7">
    <location>
        <begin position="511"/>
        <end position="534"/>
    </location>
</feature>
<keyword evidence="4" id="KW-0067">ATP-binding</keyword>
<dbReference type="InterPro" id="IPR013525">
    <property type="entry name" value="ABC2_TM"/>
</dbReference>
<dbReference type="Pfam" id="PF12698">
    <property type="entry name" value="ABC2_membrane_3"/>
    <property type="match status" value="1"/>
</dbReference>
<comment type="subcellular location">
    <subcellularLocation>
        <location evidence="1">Membrane</location>
        <topology evidence="1">Multi-pass membrane protein</topology>
    </subcellularLocation>
</comment>
<evidence type="ECO:0000313" key="10">
    <source>
        <dbReference type="EMBL" id="EFA09999.1"/>
    </source>
</evidence>
<dbReference type="GO" id="GO:0005524">
    <property type="term" value="F:ATP binding"/>
    <property type="evidence" value="ECO:0007669"/>
    <property type="project" value="UniProtKB-KW"/>
</dbReference>
<feature type="transmembrane region" description="Helical" evidence="7">
    <location>
        <begin position="555"/>
        <end position="582"/>
    </location>
</feature>
<dbReference type="InterPro" id="IPR017871">
    <property type="entry name" value="ABC_transporter-like_CS"/>
</dbReference>
<feature type="transmembrane region" description="Helical" evidence="7">
    <location>
        <begin position="588"/>
        <end position="611"/>
    </location>
</feature>
<gene>
    <name evidence="10" type="primary">AUGUSTUS-3.0.2_12169</name>
    <name evidence="10" type="ORF">TcasGA2_TC012169</name>
</gene>
<dbReference type="InParanoid" id="D6X0P2"/>
<dbReference type="InterPro" id="IPR003593">
    <property type="entry name" value="AAA+_ATPase"/>
</dbReference>
<keyword evidence="2 7" id="KW-0812">Transmembrane</keyword>
<dbReference type="Proteomes" id="UP000007266">
    <property type="component" value="Linkage group 9"/>
</dbReference>
<keyword evidence="3" id="KW-0547">Nucleotide-binding</keyword>
<feature type="domain" description="ABC transmembrane type-2" evidence="9">
    <location>
        <begin position="471"/>
        <end position="705"/>
    </location>
</feature>
<dbReference type="InterPro" id="IPR003439">
    <property type="entry name" value="ABC_transporter-like_ATP-bd"/>
</dbReference>
<dbReference type="AlphaFoldDB" id="D6X0P2"/>
<evidence type="ECO:0000256" key="2">
    <source>
        <dbReference type="ARBA" id="ARBA00022692"/>
    </source>
</evidence>
<keyword evidence="5 7" id="KW-1133">Transmembrane helix</keyword>
<name>D6X0P2_TRICA</name>
<dbReference type="SMART" id="SM00382">
    <property type="entry name" value="AAA"/>
    <property type="match status" value="1"/>
</dbReference>
<evidence type="ECO:0000313" key="11">
    <source>
        <dbReference type="Proteomes" id="UP000007266"/>
    </source>
</evidence>
<feature type="transmembrane region" description="Helical" evidence="7">
    <location>
        <begin position="623"/>
        <end position="642"/>
    </location>
</feature>
<dbReference type="Pfam" id="PF00005">
    <property type="entry name" value="ABC_tran"/>
    <property type="match status" value="1"/>
</dbReference>
<dbReference type="HOGENOM" id="CLU_014367_1_0_1"/>
<dbReference type="PANTHER" id="PTHR43038:SF2">
    <property type="entry name" value="RH61964P"/>
    <property type="match status" value="1"/>
</dbReference>
<feature type="domain" description="ABC transporter" evidence="8">
    <location>
        <begin position="7"/>
        <end position="237"/>
    </location>
</feature>
<feature type="transmembrane region" description="Helical" evidence="7">
    <location>
        <begin position="680"/>
        <end position="702"/>
    </location>
</feature>
<protein>
    <submittedName>
        <fullName evidence="10">ABC transporter G family member 20-like Protein</fullName>
    </submittedName>
</protein>
<dbReference type="GO" id="GO:0005886">
    <property type="term" value="C:plasma membrane"/>
    <property type="evidence" value="ECO:0000318"/>
    <property type="project" value="GO_Central"/>
</dbReference>
<reference evidence="10 11" key="1">
    <citation type="journal article" date="2008" name="Nature">
        <title>The genome of the model beetle and pest Tribolium castaneum.</title>
        <authorList>
            <consortium name="Tribolium Genome Sequencing Consortium"/>
            <person name="Richards S."/>
            <person name="Gibbs R.A."/>
            <person name="Weinstock G.M."/>
            <person name="Brown S.J."/>
            <person name="Denell R."/>
            <person name="Beeman R.W."/>
            <person name="Gibbs R."/>
            <person name="Beeman R.W."/>
            <person name="Brown S.J."/>
            <person name="Bucher G."/>
            <person name="Friedrich M."/>
            <person name="Grimmelikhuijzen C.J."/>
            <person name="Klingler M."/>
            <person name="Lorenzen M."/>
            <person name="Richards S."/>
            <person name="Roth S."/>
            <person name="Schroder R."/>
            <person name="Tautz D."/>
            <person name="Zdobnov E.M."/>
            <person name="Muzny D."/>
            <person name="Gibbs R.A."/>
            <person name="Weinstock G.M."/>
            <person name="Attaway T."/>
            <person name="Bell S."/>
            <person name="Buhay C.J."/>
            <person name="Chandrabose M.N."/>
            <person name="Chavez D."/>
            <person name="Clerk-Blankenburg K.P."/>
            <person name="Cree A."/>
            <person name="Dao M."/>
            <person name="Davis C."/>
            <person name="Chacko J."/>
            <person name="Dinh H."/>
            <person name="Dugan-Rocha S."/>
            <person name="Fowler G."/>
            <person name="Garner T.T."/>
            <person name="Garnes J."/>
            <person name="Gnirke A."/>
            <person name="Hawes A."/>
            <person name="Hernandez J."/>
            <person name="Hines S."/>
            <person name="Holder M."/>
            <person name="Hume J."/>
            <person name="Jhangiani S.N."/>
            <person name="Joshi V."/>
            <person name="Khan Z.M."/>
            <person name="Jackson L."/>
            <person name="Kovar C."/>
            <person name="Kowis A."/>
            <person name="Lee S."/>
            <person name="Lewis L.R."/>
            <person name="Margolis J."/>
            <person name="Morgan M."/>
            <person name="Nazareth L.V."/>
            <person name="Nguyen N."/>
            <person name="Okwuonu G."/>
            <person name="Parker D."/>
            <person name="Richards S."/>
            <person name="Ruiz S.J."/>
            <person name="Santibanez J."/>
            <person name="Savard J."/>
            <person name="Scherer S.E."/>
            <person name="Schneider B."/>
            <person name="Sodergren E."/>
            <person name="Tautz D."/>
            <person name="Vattahil S."/>
            <person name="Villasana D."/>
            <person name="White C.S."/>
            <person name="Wright R."/>
            <person name="Park Y."/>
            <person name="Beeman R.W."/>
            <person name="Lord J."/>
            <person name="Oppert B."/>
            <person name="Lorenzen M."/>
            <person name="Brown S."/>
            <person name="Wang L."/>
            <person name="Savard J."/>
            <person name="Tautz D."/>
            <person name="Richards S."/>
            <person name="Weinstock G."/>
            <person name="Gibbs R.A."/>
            <person name="Liu Y."/>
            <person name="Worley K."/>
            <person name="Weinstock G."/>
            <person name="Elsik C.G."/>
            <person name="Reese J.T."/>
            <person name="Elhaik E."/>
            <person name="Landan G."/>
            <person name="Graur D."/>
            <person name="Arensburger P."/>
            <person name="Atkinson P."/>
            <person name="Beeman R.W."/>
            <person name="Beidler J."/>
            <person name="Brown S.J."/>
            <person name="Demuth J.P."/>
            <person name="Drury D.W."/>
            <person name="Du Y.Z."/>
            <person name="Fujiwara H."/>
            <person name="Lorenzen M."/>
            <person name="Maselli V."/>
            <person name="Osanai M."/>
            <person name="Park Y."/>
            <person name="Robertson H.M."/>
            <person name="Tu Z."/>
            <person name="Wang J.J."/>
            <person name="Wang S."/>
            <person name="Richards S."/>
            <person name="Song H."/>
            <person name="Zhang L."/>
            <person name="Sodergren E."/>
            <person name="Werner D."/>
            <person name="Stanke M."/>
            <person name="Morgenstern B."/>
            <person name="Solovyev V."/>
            <person name="Kosarev P."/>
            <person name="Brown G."/>
            <person name="Chen H.C."/>
            <person name="Ermolaeva O."/>
            <person name="Hlavina W."/>
            <person name="Kapustin Y."/>
            <person name="Kiryutin B."/>
            <person name="Kitts P."/>
            <person name="Maglott D."/>
            <person name="Pruitt K."/>
            <person name="Sapojnikov V."/>
            <person name="Souvorov A."/>
            <person name="Mackey A.J."/>
            <person name="Waterhouse R.M."/>
            <person name="Wyder S."/>
            <person name="Zdobnov E.M."/>
            <person name="Zdobnov E.M."/>
            <person name="Wyder S."/>
            <person name="Kriventseva E.V."/>
            <person name="Kadowaki T."/>
            <person name="Bork P."/>
            <person name="Aranda M."/>
            <person name="Bao R."/>
            <person name="Beermann A."/>
            <person name="Berns N."/>
            <person name="Bolognesi R."/>
            <person name="Bonneton F."/>
            <person name="Bopp D."/>
            <person name="Brown S.J."/>
            <person name="Bucher G."/>
            <person name="Butts T."/>
            <person name="Chaumot A."/>
            <person name="Denell R.E."/>
            <person name="Ferrier D.E."/>
            <person name="Friedrich M."/>
            <person name="Gordon C.M."/>
            <person name="Jindra M."/>
            <person name="Klingler M."/>
            <person name="Lan Q."/>
            <person name="Lattorff H.M."/>
            <person name="Laudet V."/>
            <person name="von Levetsow C."/>
            <person name="Liu Z."/>
            <person name="Lutz R."/>
            <person name="Lynch J.A."/>
            <person name="da Fonseca R.N."/>
            <person name="Posnien N."/>
            <person name="Reuter R."/>
            <person name="Roth S."/>
            <person name="Savard J."/>
            <person name="Schinko J.B."/>
            <person name="Schmitt C."/>
            <person name="Schoppmeier M."/>
            <person name="Schroder R."/>
            <person name="Shippy T.D."/>
            <person name="Simonnet F."/>
            <person name="Marques-Souza H."/>
            <person name="Tautz D."/>
            <person name="Tomoyasu Y."/>
            <person name="Trauner J."/>
            <person name="Van der Zee M."/>
            <person name="Vervoort M."/>
            <person name="Wittkopp N."/>
            <person name="Wimmer E.A."/>
            <person name="Yang X."/>
            <person name="Jones A.K."/>
            <person name="Sattelle D.B."/>
            <person name="Ebert P.R."/>
            <person name="Nelson D."/>
            <person name="Scott J.G."/>
            <person name="Beeman R.W."/>
            <person name="Muthukrishnan S."/>
            <person name="Kramer K.J."/>
            <person name="Arakane Y."/>
            <person name="Beeman R.W."/>
            <person name="Zhu Q."/>
            <person name="Hogenkamp D."/>
            <person name="Dixit R."/>
            <person name="Oppert B."/>
            <person name="Jiang H."/>
            <person name="Zou Z."/>
            <person name="Marshall J."/>
            <person name="Elpidina E."/>
            <person name="Vinokurov K."/>
            <person name="Oppert C."/>
            <person name="Zou Z."/>
            <person name="Evans J."/>
            <person name="Lu Z."/>
            <person name="Zhao P."/>
            <person name="Sumathipala N."/>
            <person name="Altincicek B."/>
            <person name="Vilcinskas A."/>
            <person name="Williams M."/>
            <person name="Hultmark D."/>
            <person name="Hetru C."/>
            <person name="Jiang H."/>
            <person name="Grimmelikhuijzen C.J."/>
            <person name="Hauser F."/>
            <person name="Cazzamali G."/>
            <person name="Williamson M."/>
            <person name="Park Y."/>
            <person name="Li B."/>
            <person name="Tanaka Y."/>
            <person name="Predel R."/>
            <person name="Neupert S."/>
            <person name="Schachtner J."/>
            <person name="Verleyen P."/>
            <person name="Raible F."/>
            <person name="Bork P."/>
            <person name="Friedrich M."/>
            <person name="Walden K.K."/>
            <person name="Robertson H.M."/>
            <person name="Angeli S."/>
            <person name="Foret S."/>
            <person name="Bucher G."/>
            <person name="Schuetz S."/>
            <person name="Maleszka R."/>
            <person name="Wimmer E.A."/>
            <person name="Beeman R.W."/>
            <person name="Lorenzen M."/>
            <person name="Tomoyasu Y."/>
            <person name="Miller S.C."/>
            <person name="Grossmann D."/>
            <person name="Bucher G."/>
        </authorList>
    </citation>
    <scope>NUCLEOTIDE SEQUENCE [LARGE SCALE GENOMIC DNA]</scope>
    <source>
        <strain evidence="10 11">Georgia GA2</strain>
    </source>
</reference>
<dbReference type="InterPro" id="IPR027417">
    <property type="entry name" value="P-loop_NTPase"/>
</dbReference>
<accession>D6X0P2</accession>
<dbReference type="PROSITE" id="PS00211">
    <property type="entry name" value="ABC_TRANSPORTER_1"/>
    <property type="match status" value="1"/>
</dbReference>
<dbReference type="PROSITE" id="PS51012">
    <property type="entry name" value="ABC_TM2"/>
    <property type="match status" value="1"/>
</dbReference>
<dbReference type="STRING" id="7070.D6X0P2"/>
<dbReference type="KEGG" id="tca:662239"/>
<dbReference type="eggNOG" id="KOG0059">
    <property type="taxonomic scope" value="Eukaryota"/>
</dbReference>
<dbReference type="GO" id="GO:0016887">
    <property type="term" value="F:ATP hydrolysis activity"/>
    <property type="evidence" value="ECO:0007669"/>
    <property type="project" value="InterPro"/>
</dbReference>
<evidence type="ECO:0000259" key="9">
    <source>
        <dbReference type="PROSITE" id="PS51012"/>
    </source>
</evidence>
<dbReference type="EMBL" id="KQ971371">
    <property type="protein sequence ID" value="EFA09999.1"/>
    <property type="molecule type" value="Genomic_DNA"/>
</dbReference>
<sequence length="706" mass="79618">MAAKEAVYVQDACKSYGKKEVLKNLRMKVPRGCIYGLLGPSGCGKTTLLSCIVGRRNLNSGDIWVLGGKPGTVDSGVPGPKVGYMPQDIALVGEFTVKDAIFYFGRIFDMPEKMLEERFNELSSLLDLPPDDRFIRNCSGGQQRRVSFAASMVHLPELLILDEPTVGVDPILRERIWNYLVEITSKSNMAVIITTHYIEEARQANLIGLMRGGRLLAEESPATLLTMFQTEVLEDVFFILSQKQSEGRLDDTMAVARSNLQIQNSNTDISVASFDTTRGSTDILTKEKQTKTKNKSGYELNGKRMKSLLDKNWKQFYRNVSGMIFILMFPIAQNVAFLLAVGPDPKGINLAVVNEESFATLCPNFNFSQSAVPYDDYNCHFHNMSCRFLSYIDTPMITKVRYDALPDALEAVKHGEVVGVMYMAENFTESFEARVEEGRDIEAEVLSFSEIKVWLDMSNRQIGATVKYKLLSIFKDFQKDLLRDCNYEPQMADFMNMTTFYGKDGDTFTEYMTPGLVLTIMFFLMTLMTSQIIVTDRSEGLWDRSIIAGVSSLEISLTHFIFQIGIVLIYTVTTLTITFAIFKIPNSGSMWIITLITFFQGLTGVGFGFWISIISENVTMANVLTTGSFYIMILLSGLMWPLEGMPIVLQWVSKCLPFTIAIDSFRNVMKKGWSFDYFEVWNGFGIEITWIVIFAVVNTMLIQSKR</sequence>
<dbReference type="OrthoDB" id="10255969at2759"/>
<reference evidence="10 11" key="2">
    <citation type="journal article" date="2010" name="Nucleic Acids Res.">
        <title>BeetleBase in 2010: revisions to provide comprehensive genomic information for Tribolium castaneum.</title>
        <authorList>
            <person name="Kim H.S."/>
            <person name="Murphy T."/>
            <person name="Xia J."/>
            <person name="Caragea D."/>
            <person name="Park Y."/>
            <person name="Beeman R.W."/>
            <person name="Lorenzen M.D."/>
            <person name="Butcher S."/>
            <person name="Manak J.R."/>
            <person name="Brown S.J."/>
        </authorList>
    </citation>
    <scope>GENOME REANNOTATION</scope>
    <source>
        <strain evidence="10 11">Georgia GA2</strain>
    </source>
</reference>
<evidence type="ECO:0000256" key="5">
    <source>
        <dbReference type="ARBA" id="ARBA00022989"/>
    </source>
</evidence>
<evidence type="ECO:0000256" key="1">
    <source>
        <dbReference type="ARBA" id="ARBA00004141"/>
    </source>
</evidence>
<evidence type="ECO:0000256" key="7">
    <source>
        <dbReference type="SAM" id="Phobius"/>
    </source>
</evidence>
<dbReference type="GO" id="GO:0140359">
    <property type="term" value="F:ABC-type transporter activity"/>
    <property type="evidence" value="ECO:0007669"/>
    <property type="project" value="InterPro"/>
</dbReference>
<keyword evidence="11" id="KW-1185">Reference proteome</keyword>
<dbReference type="PANTHER" id="PTHR43038">
    <property type="entry name" value="ATP-BINDING CASSETTE, SUB-FAMILY H, MEMBER 1"/>
    <property type="match status" value="1"/>
</dbReference>
<evidence type="ECO:0000256" key="4">
    <source>
        <dbReference type="ARBA" id="ARBA00022840"/>
    </source>
</evidence>
<evidence type="ECO:0000256" key="3">
    <source>
        <dbReference type="ARBA" id="ARBA00022741"/>
    </source>
</evidence>
<proteinExistence type="predicted"/>
<evidence type="ECO:0000256" key="6">
    <source>
        <dbReference type="ARBA" id="ARBA00023136"/>
    </source>
</evidence>
<feature type="transmembrane region" description="Helical" evidence="7">
    <location>
        <begin position="316"/>
        <end position="341"/>
    </location>
</feature>
<dbReference type="Gene3D" id="3.40.50.300">
    <property type="entry name" value="P-loop containing nucleotide triphosphate hydrolases"/>
    <property type="match status" value="1"/>
</dbReference>
<keyword evidence="6 7" id="KW-0472">Membrane</keyword>
<dbReference type="InterPro" id="IPR047817">
    <property type="entry name" value="ABC2_TM_bact-type"/>
</dbReference>
<dbReference type="PROSITE" id="PS50893">
    <property type="entry name" value="ABC_TRANSPORTER_2"/>
    <property type="match status" value="1"/>
</dbReference>
<dbReference type="OMA" id="IEITWIV"/>
<dbReference type="CDD" id="cd03230">
    <property type="entry name" value="ABC_DR_subfamily_A"/>
    <property type="match status" value="1"/>
</dbReference>
<evidence type="ECO:0000259" key="8">
    <source>
        <dbReference type="PROSITE" id="PS50893"/>
    </source>
</evidence>